<evidence type="ECO:0000313" key="2">
    <source>
        <dbReference type="Proteomes" id="UP001141806"/>
    </source>
</evidence>
<protein>
    <submittedName>
        <fullName evidence="1">Uncharacterized protein</fullName>
    </submittedName>
</protein>
<sequence length="206" mass="23495">MESLRFEITDVCYVKGVQNLRDYVRKESGEGFNFFRYKMDMDLPTDDEGEENFGDEQGLEDVPQVFGLKETNDEMALVVVPIQVKASQVIEVEGAAAGQDQDKTLVLIQDRMMAIEALVAYRSGIKLITEVFSEAKTLRAQLSESASHINYISLWIEALEEPWAKQVRTLQFRAEKADSRIQLLEKSHMREFNKALHLEVSLTQVS</sequence>
<evidence type="ECO:0000313" key="1">
    <source>
        <dbReference type="EMBL" id="KAJ4981602.1"/>
    </source>
</evidence>
<gene>
    <name evidence="1" type="ORF">NE237_032439</name>
</gene>
<dbReference type="AlphaFoldDB" id="A0A9Q0L3A7"/>
<dbReference type="EMBL" id="JAMYWD010000001">
    <property type="protein sequence ID" value="KAJ4981602.1"/>
    <property type="molecule type" value="Genomic_DNA"/>
</dbReference>
<accession>A0A9Q0L3A7</accession>
<reference evidence="1" key="1">
    <citation type="journal article" date="2023" name="Plant J.">
        <title>The genome of the king protea, Protea cynaroides.</title>
        <authorList>
            <person name="Chang J."/>
            <person name="Duong T.A."/>
            <person name="Schoeman C."/>
            <person name="Ma X."/>
            <person name="Roodt D."/>
            <person name="Barker N."/>
            <person name="Li Z."/>
            <person name="Van de Peer Y."/>
            <person name="Mizrachi E."/>
        </authorList>
    </citation>
    <scope>NUCLEOTIDE SEQUENCE</scope>
    <source>
        <tissue evidence="1">Young leaves</tissue>
    </source>
</reference>
<proteinExistence type="predicted"/>
<name>A0A9Q0L3A7_9MAGN</name>
<organism evidence="1 2">
    <name type="scientific">Protea cynaroides</name>
    <dbReference type="NCBI Taxonomy" id="273540"/>
    <lineage>
        <taxon>Eukaryota</taxon>
        <taxon>Viridiplantae</taxon>
        <taxon>Streptophyta</taxon>
        <taxon>Embryophyta</taxon>
        <taxon>Tracheophyta</taxon>
        <taxon>Spermatophyta</taxon>
        <taxon>Magnoliopsida</taxon>
        <taxon>Proteales</taxon>
        <taxon>Proteaceae</taxon>
        <taxon>Protea</taxon>
    </lineage>
</organism>
<keyword evidence="2" id="KW-1185">Reference proteome</keyword>
<comment type="caution">
    <text evidence="1">The sequence shown here is derived from an EMBL/GenBank/DDBJ whole genome shotgun (WGS) entry which is preliminary data.</text>
</comment>
<dbReference type="Proteomes" id="UP001141806">
    <property type="component" value="Unassembled WGS sequence"/>
</dbReference>